<keyword evidence="5" id="KW-0325">Glycoprotein</keyword>
<gene>
    <name evidence="11" type="primary">LOC103365197</name>
</gene>
<dbReference type="Pfam" id="PF00047">
    <property type="entry name" value="ig"/>
    <property type="match status" value="1"/>
</dbReference>
<feature type="compositionally biased region" description="Polar residues" evidence="7">
    <location>
        <begin position="383"/>
        <end position="408"/>
    </location>
</feature>
<evidence type="ECO:0000256" key="4">
    <source>
        <dbReference type="ARBA" id="ARBA00023157"/>
    </source>
</evidence>
<dbReference type="InterPro" id="IPR007110">
    <property type="entry name" value="Ig-like_dom"/>
</dbReference>
<dbReference type="InterPro" id="IPR003599">
    <property type="entry name" value="Ig_sub"/>
</dbReference>
<feature type="domain" description="Ig-like" evidence="9">
    <location>
        <begin position="20"/>
        <end position="100"/>
    </location>
</feature>
<accession>A0A9Y4NBG7</accession>
<evidence type="ECO:0000256" key="7">
    <source>
        <dbReference type="SAM" id="MobiDB-lite"/>
    </source>
</evidence>
<evidence type="ECO:0000313" key="10">
    <source>
        <dbReference type="Proteomes" id="UP000694891"/>
    </source>
</evidence>
<feature type="domain" description="Ig-like" evidence="9">
    <location>
        <begin position="209"/>
        <end position="314"/>
    </location>
</feature>
<keyword evidence="3" id="KW-0677">Repeat</keyword>
<evidence type="ECO:0000256" key="3">
    <source>
        <dbReference type="ARBA" id="ARBA00022737"/>
    </source>
</evidence>
<dbReference type="InterPro" id="IPR036179">
    <property type="entry name" value="Ig-like_dom_sf"/>
</dbReference>
<dbReference type="InterPro" id="IPR013783">
    <property type="entry name" value="Ig-like_fold"/>
</dbReference>
<keyword evidence="10" id="KW-1185">Reference proteome</keyword>
<feature type="signal peptide" evidence="8">
    <location>
        <begin position="1"/>
        <end position="20"/>
    </location>
</feature>
<evidence type="ECO:0000259" key="9">
    <source>
        <dbReference type="PROSITE" id="PS50835"/>
    </source>
</evidence>
<dbReference type="PANTHER" id="PTHR11890">
    <property type="entry name" value="INTERLEUKIN-1 RECEPTOR FAMILY MEMBER"/>
    <property type="match status" value="1"/>
</dbReference>
<reference evidence="11" key="1">
    <citation type="submission" date="2025-08" db="UniProtKB">
        <authorList>
            <consortium name="RefSeq"/>
        </authorList>
    </citation>
    <scope>IDENTIFICATION</scope>
</reference>
<keyword evidence="2 8" id="KW-0732">Signal</keyword>
<evidence type="ECO:0000256" key="1">
    <source>
        <dbReference type="ARBA" id="ARBA00009752"/>
    </source>
</evidence>
<comment type="similarity">
    <text evidence="1">Belongs to the interleukin-1 receptor family.</text>
</comment>
<dbReference type="GO" id="GO:0004908">
    <property type="term" value="F:interleukin-1 receptor activity"/>
    <property type="evidence" value="ECO:0007669"/>
    <property type="project" value="InterPro"/>
</dbReference>
<dbReference type="GeneID" id="103365197"/>
<keyword evidence="6" id="KW-0393">Immunoglobulin domain</keyword>
<dbReference type="SMART" id="SM00409">
    <property type="entry name" value="IG"/>
    <property type="match status" value="3"/>
</dbReference>
<evidence type="ECO:0000256" key="2">
    <source>
        <dbReference type="ARBA" id="ARBA00022729"/>
    </source>
</evidence>
<dbReference type="SUPFAM" id="SSF48726">
    <property type="entry name" value="Immunoglobulin"/>
    <property type="match status" value="2"/>
</dbReference>
<feature type="region of interest" description="Disordered" evidence="7">
    <location>
        <begin position="318"/>
        <end position="408"/>
    </location>
</feature>
<dbReference type="InterPro" id="IPR015621">
    <property type="entry name" value="IL-1_rcpt_fam"/>
</dbReference>
<name>A0A9Y4NBG7_9TELE</name>
<organism evidence="10 11">
    <name type="scientific">Stegastes partitus</name>
    <name type="common">bicolor damselfish</name>
    <dbReference type="NCBI Taxonomy" id="144197"/>
    <lineage>
        <taxon>Eukaryota</taxon>
        <taxon>Metazoa</taxon>
        <taxon>Chordata</taxon>
        <taxon>Craniata</taxon>
        <taxon>Vertebrata</taxon>
        <taxon>Euteleostomi</taxon>
        <taxon>Actinopterygii</taxon>
        <taxon>Neopterygii</taxon>
        <taxon>Teleostei</taxon>
        <taxon>Neoteleostei</taxon>
        <taxon>Acanthomorphata</taxon>
        <taxon>Ovalentaria</taxon>
        <taxon>Pomacentridae</taxon>
        <taxon>Stegastes</taxon>
    </lineage>
</organism>
<protein>
    <submittedName>
        <fullName evidence="11">Uncharacterized protein LOC103365197</fullName>
    </submittedName>
</protein>
<dbReference type="RefSeq" id="XP_008290788.1">
    <property type="nucleotide sequence ID" value="XM_008292566.1"/>
</dbReference>
<evidence type="ECO:0000313" key="11">
    <source>
        <dbReference type="RefSeq" id="XP_008290788.1"/>
    </source>
</evidence>
<dbReference type="InterPro" id="IPR004074">
    <property type="entry name" value="IL-1_rcpt_I/II-typ"/>
</dbReference>
<evidence type="ECO:0000256" key="6">
    <source>
        <dbReference type="ARBA" id="ARBA00023319"/>
    </source>
</evidence>
<feature type="compositionally biased region" description="Low complexity" evidence="7">
    <location>
        <begin position="336"/>
        <end position="350"/>
    </location>
</feature>
<dbReference type="PRINTS" id="PR01536">
    <property type="entry name" value="INTRLKN1R12F"/>
</dbReference>
<dbReference type="PROSITE" id="PS50835">
    <property type="entry name" value="IG_LIKE"/>
    <property type="match status" value="2"/>
</dbReference>
<evidence type="ECO:0000256" key="8">
    <source>
        <dbReference type="SAM" id="SignalP"/>
    </source>
</evidence>
<dbReference type="AlphaFoldDB" id="A0A9Y4NBG7"/>
<proteinExistence type="inferred from homology"/>
<evidence type="ECO:0000256" key="5">
    <source>
        <dbReference type="ARBA" id="ARBA00023180"/>
    </source>
</evidence>
<sequence length="408" mass="45804">MEKQLFVRLLLLTLLKGVWPLEPKVLHVRAGEMVVLQCPYFRRVSDGDVKVLWTSHTSQEMNVTSNMSTSAEQSHVDVLIHGRSLIILRASVNHQGNYSCSRGNASSRFWFRLTVYTTQSREHEEKNQNHLTCYMQQSCTMKCPVVILPPVNITSNGIIWNKKGESSPRDGIFSRVDEKHRGLYNCTRLYLYQGQTYSMTFTVSLDIQPSSKILWPHKDDVLAVELDSPVVINCTAFVTSKFDDVFWLSGESFVETNSSLPFFYNYTRGKNADKNKVTASLVFKKVSEEDLSRSYTCKLESAHQPSSFVTITLTQKDNEAVDDSEAQSQPRATDPGDSSSLPGVSRSSGPPQQPGADARPTGRVLTRAVLDSQEDIVNPETWIITSTNKKSSQENMQTVQKGCNQLAD</sequence>
<dbReference type="InterPro" id="IPR013151">
    <property type="entry name" value="Immunoglobulin_dom"/>
</dbReference>
<feature type="chain" id="PRO_5041439285" evidence="8">
    <location>
        <begin position="21"/>
        <end position="408"/>
    </location>
</feature>
<dbReference type="Gene3D" id="2.60.40.10">
    <property type="entry name" value="Immunoglobulins"/>
    <property type="match status" value="3"/>
</dbReference>
<keyword evidence="4" id="KW-1015">Disulfide bond</keyword>
<dbReference type="PANTHER" id="PTHR11890:SF6">
    <property type="entry name" value="INTERLEUKIN-18 RECEPTOR 1"/>
    <property type="match status" value="1"/>
</dbReference>
<dbReference type="Proteomes" id="UP000694891">
    <property type="component" value="Unplaced"/>
</dbReference>